<proteinExistence type="predicted"/>
<sequence>MWIILPIFFGSIPVIGFIIGVKRADKINQVVKGEYKNVDSN</sequence>
<name>A0A2H4J7H5_9CAUD</name>
<accession>A0A2H4J7H5</accession>
<dbReference type="EMBL" id="MF417888">
    <property type="protein sequence ID" value="ASN69287.1"/>
    <property type="molecule type" value="Genomic_DNA"/>
</dbReference>
<reference evidence="1" key="1">
    <citation type="submission" date="2017-06" db="EMBL/GenBank/DDBJ databases">
        <title>Novel phages from South African skin metaviromes.</title>
        <authorList>
            <person name="van Zyl L.J."/>
            <person name="Abrahams Y."/>
            <person name="Stander E.A."/>
            <person name="Kirby B.M."/>
            <person name="Clavaud C."/>
            <person name="Farcet C."/>
            <person name="Breton L."/>
            <person name="Trindade M.I."/>
        </authorList>
    </citation>
    <scope>NUCLEOTIDE SEQUENCE</scope>
</reference>
<organism evidence="1">
    <name type="scientific">uncultured Caudovirales phage</name>
    <dbReference type="NCBI Taxonomy" id="2100421"/>
    <lineage>
        <taxon>Viruses</taxon>
        <taxon>Duplodnaviria</taxon>
        <taxon>Heunggongvirae</taxon>
        <taxon>Uroviricota</taxon>
        <taxon>Caudoviricetes</taxon>
        <taxon>Peduoviridae</taxon>
        <taxon>Maltschvirus</taxon>
        <taxon>Maltschvirus maltsch</taxon>
    </lineage>
</organism>
<protein>
    <submittedName>
        <fullName evidence="1">Uncharacterized protein</fullName>
    </submittedName>
</protein>
<evidence type="ECO:0000313" key="1">
    <source>
        <dbReference type="EMBL" id="ASN69287.1"/>
    </source>
</evidence>
<gene>
    <name evidence="1" type="ORF">9S3_35</name>
</gene>